<evidence type="ECO:0000256" key="1">
    <source>
        <dbReference type="ARBA" id="ARBA00004114"/>
    </source>
</evidence>
<dbReference type="GeneID" id="25335220"/>
<sequence>MTAAAAVGIASSSTVCYHSDGGEEGTTSAAAAGAAAAAAAAAAASVGDFLGTLGKLRSLLRRMHYPAVTAAAATGSEWCSSSSEQEAVAAGAVDALLPIIHFAVCDFSPNVHSFLRRRGFEFLFKSDKRFVEEVWKFLRQECGYRPALTASQFLTPVGFAERKLLLCCDLLTIVRAIHNQVQLDRRRAKTLHQHQQQQQQQQKPTAFMLEETGAPKKAAASPSLRSSSGSFSYRHPLGGEQKQQQEQQQQQQQHQQGSSSRSGSAPVPQARLAMPAAAIVPPAAFSVGAEQRVVSALLQNVASSVSSLQLSGRVQSAIDDLRVHMQQLERRVAAIEKKQQQHDAAAGVFYPTTSGLPKEPFAAPVSSAAASCSCACSRRACCAASDIPLQQQHGATHQHGQQQHKLQLLQQPQPVSQQQQQILHYNQHLLLEQQRLPHQQQQVQQLQHQQLQPLQQQQKHLLMQQHVLVPHAGGSLPLNDWQQTTSGHAAPGAAAAPNAAALSSATTAADEKLEESVRRISQKIQALQGALHGPSAADHSAVCAAACGAVAAPVAAAPMASSAASAGPGAAACANDMTAFADIAAAAVAAAAATEGKVSGRAAPPAATTTQLEQPPPSPSLFPAPGSTLAKSGNSTHGSIQLPPLQHELPVLHQQNWPGDQQQPQQDDVQQRPAEQQDCHERLHVPQFGTAGVYEVSTAAAAEGGVTTGAAAVNGPLVASDVGVQGCAAEKGPEQQQTRQQQLLQETPFFGLGHSTDSAVTEASGSNLRQANNSVGGSHTFTGAAPLPVWPPYLQL</sequence>
<evidence type="ECO:0000256" key="7">
    <source>
        <dbReference type="ARBA" id="ARBA00023212"/>
    </source>
</evidence>
<dbReference type="GO" id="GO:0005814">
    <property type="term" value="C:centriole"/>
    <property type="evidence" value="ECO:0007669"/>
    <property type="project" value="UniProtKB-SubCell"/>
</dbReference>
<dbReference type="GO" id="GO:0030496">
    <property type="term" value="C:midbody"/>
    <property type="evidence" value="ECO:0007669"/>
    <property type="project" value="UniProtKB-SubCell"/>
</dbReference>
<evidence type="ECO:0000256" key="5">
    <source>
        <dbReference type="ARBA" id="ARBA00022490"/>
    </source>
</evidence>
<dbReference type="PANTHER" id="PTHR31477">
    <property type="entry name" value="CENTROSOMAL PROTEIN OF 44 KDA"/>
    <property type="match status" value="1"/>
</dbReference>
<name>U6M1L6_EIMMA</name>
<protein>
    <recommendedName>
        <fullName evidence="4">Centrosomal protein of 44 kDa</fullName>
    </recommendedName>
</protein>
<evidence type="ECO:0000313" key="13">
    <source>
        <dbReference type="Proteomes" id="UP000030763"/>
    </source>
</evidence>
<keyword evidence="7" id="KW-0206">Cytoskeleton</keyword>
<evidence type="ECO:0000256" key="4">
    <source>
        <dbReference type="ARBA" id="ARBA00014053"/>
    </source>
</evidence>
<comment type="subcellular location">
    <subcellularLocation>
        <location evidence="1">Cytoplasm</location>
        <location evidence="1">Cytoskeleton</location>
        <location evidence="1">Microtubule organizing center</location>
        <location evidence="1">Centrosome</location>
        <location evidence="1">Centriole</location>
    </subcellularLocation>
    <subcellularLocation>
        <location evidence="3">Cytoplasm</location>
        <location evidence="3">Cytoskeleton</location>
        <location evidence="3">Spindle pole</location>
    </subcellularLocation>
    <subcellularLocation>
        <location evidence="2">Midbody</location>
    </subcellularLocation>
</comment>
<gene>
    <name evidence="12" type="ORF">EMWEY_00012340</name>
</gene>
<feature type="compositionally biased region" description="Low complexity" evidence="10">
    <location>
        <begin position="656"/>
        <end position="673"/>
    </location>
</feature>
<dbReference type="OrthoDB" id="348420at2759"/>
<dbReference type="VEuPathDB" id="ToxoDB:EMWEY_00012340"/>
<evidence type="ECO:0000256" key="9">
    <source>
        <dbReference type="SAM" id="Coils"/>
    </source>
</evidence>
<evidence type="ECO:0000256" key="10">
    <source>
        <dbReference type="SAM" id="MobiDB-lite"/>
    </source>
</evidence>
<feature type="region of interest" description="Disordered" evidence="10">
    <location>
        <begin position="656"/>
        <end position="678"/>
    </location>
</feature>
<dbReference type="InterPro" id="IPR029157">
    <property type="entry name" value="CEP44_CC"/>
</dbReference>
<keyword evidence="13" id="KW-1185">Reference proteome</keyword>
<feature type="region of interest" description="Disordered" evidence="10">
    <location>
        <begin position="601"/>
        <end position="642"/>
    </location>
</feature>
<evidence type="ECO:0000256" key="2">
    <source>
        <dbReference type="ARBA" id="ARBA00004214"/>
    </source>
</evidence>
<dbReference type="GO" id="GO:0000922">
    <property type="term" value="C:spindle pole"/>
    <property type="evidence" value="ECO:0007669"/>
    <property type="project" value="UniProtKB-SubCell"/>
</dbReference>
<keyword evidence="5" id="KW-0963">Cytoplasm</keyword>
<dbReference type="PANTHER" id="PTHR31477:SF1">
    <property type="entry name" value="CENTROSOMAL PROTEIN OF 44 KDA"/>
    <property type="match status" value="1"/>
</dbReference>
<dbReference type="Pfam" id="PF15007">
    <property type="entry name" value="CEP44"/>
    <property type="match status" value="1"/>
</dbReference>
<feature type="coiled-coil region" evidence="9">
    <location>
        <begin position="318"/>
        <end position="345"/>
    </location>
</feature>
<feature type="compositionally biased region" description="Low complexity" evidence="10">
    <location>
        <begin position="241"/>
        <end position="256"/>
    </location>
</feature>
<feature type="compositionally biased region" description="Low complexity" evidence="10">
    <location>
        <begin position="215"/>
        <end position="232"/>
    </location>
</feature>
<feature type="region of interest" description="Disordered" evidence="10">
    <location>
        <begin position="393"/>
        <end position="412"/>
    </location>
</feature>
<feature type="region of interest" description="Disordered" evidence="10">
    <location>
        <begin position="213"/>
        <end position="268"/>
    </location>
</feature>
<proteinExistence type="predicted"/>
<dbReference type="RefSeq" id="XP_013334564.1">
    <property type="nucleotide sequence ID" value="XM_013479110.1"/>
</dbReference>
<evidence type="ECO:0000256" key="3">
    <source>
        <dbReference type="ARBA" id="ARBA00004647"/>
    </source>
</evidence>
<keyword evidence="6 9" id="KW-0175">Coiled coil</keyword>
<organism evidence="12 13">
    <name type="scientific">Eimeria maxima</name>
    <name type="common">Coccidian parasite</name>
    <dbReference type="NCBI Taxonomy" id="5804"/>
    <lineage>
        <taxon>Eukaryota</taxon>
        <taxon>Sar</taxon>
        <taxon>Alveolata</taxon>
        <taxon>Apicomplexa</taxon>
        <taxon>Conoidasida</taxon>
        <taxon>Coccidia</taxon>
        <taxon>Eucoccidiorida</taxon>
        <taxon>Eimeriorina</taxon>
        <taxon>Eimeriidae</taxon>
        <taxon>Eimeria</taxon>
    </lineage>
</organism>
<evidence type="ECO:0000259" key="11">
    <source>
        <dbReference type="Pfam" id="PF15007"/>
    </source>
</evidence>
<accession>U6M1L6</accession>
<dbReference type="OMA" id="CCAASDI"/>
<evidence type="ECO:0000256" key="6">
    <source>
        <dbReference type="ARBA" id="ARBA00023054"/>
    </source>
</evidence>
<reference evidence="12" key="2">
    <citation type="submission" date="2013-10" db="EMBL/GenBank/DDBJ databases">
        <authorList>
            <person name="Aslett M."/>
        </authorList>
    </citation>
    <scope>NUCLEOTIDE SEQUENCE [LARGE SCALE GENOMIC DNA]</scope>
    <source>
        <strain evidence="12">Weybridge</strain>
    </source>
</reference>
<reference evidence="12" key="1">
    <citation type="submission" date="2013-10" db="EMBL/GenBank/DDBJ databases">
        <title>Genomic analysis of the causative agents of coccidiosis in chickens.</title>
        <authorList>
            <person name="Reid A.J."/>
            <person name="Blake D."/>
            <person name="Billington K."/>
            <person name="Browne H."/>
            <person name="Dunn M."/>
            <person name="Hung S."/>
            <person name="Kawahara F."/>
            <person name="Miranda-Saavedra D."/>
            <person name="Mourier T."/>
            <person name="Nagra H."/>
            <person name="Otto T.D."/>
            <person name="Rawlings N."/>
            <person name="Sanchez A."/>
            <person name="Sanders M."/>
            <person name="Subramaniam C."/>
            <person name="Tay Y."/>
            <person name="Dear P."/>
            <person name="Doerig C."/>
            <person name="Gruber A."/>
            <person name="Parkinson J."/>
            <person name="Shirley M."/>
            <person name="Wan K.L."/>
            <person name="Berriman M."/>
            <person name="Tomley F."/>
            <person name="Pain A."/>
        </authorList>
    </citation>
    <scope>NUCLEOTIDE SEQUENCE [LARGE SCALE GENOMIC DNA]</scope>
    <source>
        <strain evidence="12">Weybridge</strain>
    </source>
</reference>
<evidence type="ECO:0000313" key="12">
    <source>
        <dbReference type="EMBL" id="CDJ57916.1"/>
    </source>
</evidence>
<comment type="function">
    <text evidence="8">Centriole-enriched microtubule-binding protein involved in centriole biogenesis. In collaboration with CEP295 and POC1B, is required for the centriole-to-centrosome conversion by ensuring the formation of bona fide centriole wall. Functions as a linker component that maintains centrosome cohesion. Associates with CROCC and regulates its stability and localization to the centrosome.</text>
</comment>
<dbReference type="AlphaFoldDB" id="U6M1L6"/>
<evidence type="ECO:0000256" key="8">
    <source>
        <dbReference type="ARBA" id="ARBA00046235"/>
    </source>
</evidence>
<feature type="domain" description="Centrosomal CEP44" evidence="11">
    <location>
        <begin position="50"/>
        <end position="184"/>
    </location>
</feature>
<dbReference type="EMBL" id="HG719416">
    <property type="protein sequence ID" value="CDJ57916.1"/>
    <property type="molecule type" value="Genomic_DNA"/>
</dbReference>
<dbReference type="Proteomes" id="UP000030763">
    <property type="component" value="Unassembled WGS sequence"/>
</dbReference>
<feature type="compositionally biased region" description="Polar residues" evidence="10">
    <location>
        <begin position="629"/>
        <end position="639"/>
    </location>
</feature>
<dbReference type="InterPro" id="IPR033603">
    <property type="entry name" value="CEP44"/>
</dbReference>